<feature type="signal peptide" evidence="1">
    <location>
        <begin position="1"/>
        <end position="19"/>
    </location>
</feature>
<dbReference type="GeneID" id="19201332"/>
<keyword evidence="1" id="KW-0732">Signal</keyword>
<name>A0A5M3MC30_CONPW</name>
<proteinExistence type="predicted"/>
<dbReference type="EMBL" id="JH711585">
    <property type="protein sequence ID" value="EIW76586.1"/>
    <property type="molecule type" value="Genomic_DNA"/>
</dbReference>
<comment type="caution">
    <text evidence="2">The sequence shown here is derived from an EMBL/GenBank/DDBJ whole genome shotgun (WGS) entry which is preliminary data.</text>
</comment>
<dbReference type="RefSeq" id="XP_007772985.1">
    <property type="nucleotide sequence ID" value="XM_007774795.1"/>
</dbReference>
<reference evidence="3" key="1">
    <citation type="journal article" date="2012" name="Science">
        <title>The Paleozoic origin of enzymatic lignin decomposition reconstructed from 31 fungal genomes.</title>
        <authorList>
            <person name="Floudas D."/>
            <person name="Binder M."/>
            <person name="Riley R."/>
            <person name="Barry K."/>
            <person name="Blanchette R.A."/>
            <person name="Henrissat B."/>
            <person name="Martinez A.T."/>
            <person name="Otillar R."/>
            <person name="Spatafora J.W."/>
            <person name="Yadav J.S."/>
            <person name="Aerts A."/>
            <person name="Benoit I."/>
            <person name="Boyd A."/>
            <person name="Carlson A."/>
            <person name="Copeland A."/>
            <person name="Coutinho P.M."/>
            <person name="de Vries R.P."/>
            <person name="Ferreira P."/>
            <person name="Findley K."/>
            <person name="Foster B."/>
            <person name="Gaskell J."/>
            <person name="Glotzer D."/>
            <person name="Gorecki P."/>
            <person name="Heitman J."/>
            <person name="Hesse C."/>
            <person name="Hori C."/>
            <person name="Igarashi K."/>
            <person name="Jurgens J.A."/>
            <person name="Kallen N."/>
            <person name="Kersten P."/>
            <person name="Kohler A."/>
            <person name="Kuees U."/>
            <person name="Kumar T.K.A."/>
            <person name="Kuo A."/>
            <person name="LaButti K."/>
            <person name="Larrondo L.F."/>
            <person name="Lindquist E."/>
            <person name="Ling A."/>
            <person name="Lombard V."/>
            <person name="Lucas S."/>
            <person name="Lundell T."/>
            <person name="Martin R."/>
            <person name="McLaughlin D.J."/>
            <person name="Morgenstern I."/>
            <person name="Morin E."/>
            <person name="Murat C."/>
            <person name="Nagy L.G."/>
            <person name="Nolan M."/>
            <person name="Ohm R.A."/>
            <person name="Patyshakuliyeva A."/>
            <person name="Rokas A."/>
            <person name="Ruiz-Duenas F.J."/>
            <person name="Sabat G."/>
            <person name="Salamov A."/>
            <person name="Samejima M."/>
            <person name="Schmutz J."/>
            <person name="Slot J.C."/>
            <person name="St John F."/>
            <person name="Stenlid J."/>
            <person name="Sun H."/>
            <person name="Sun S."/>
            <person name="Syed K."/>
            <person name="Tsang A."/>
            <person name="Wiebenga A."/>
            <person name="Young D."/>
            <person name="Pisabarro A."/>
            <person name="Eastwood D.C."/>
            <person name="Martin F."/>
            <person name="Cullen D."/>
            <person name="Grigoriev I.V."/>
            <person name="Hibbett D.S."/>
        </authorList>
    </citation>
    <scope>NUCLEOTIDE SEQUENCE [LARGE SCALE GENOMIC DNA]</scope>
    <source>
        <strain evidence="3">RWD-64-598 SS2</strain>
    </source>
</reference>
<dbReference type="AlphaFoldDB" id="A0A5M3MC30"/>
<dbReference type="OrthoDB" id="2734890at2759"/>
<accession>A0A5M3MC30</accession>
<keyword evidence="3" id="KW-1185">Reference proteome</keyword>
<dbReference type="KEGG" id="cput:CONPUDRAFT_139359"/>
<gene>
    <name evidence="2" type="ORF">CONPUDRAFT_139359</name>
</gene>
<sequence length="347" mass="37207">MHAFLRSTILASVLTSAYAQYTPQSCDWLSNTCNKNVTDLNNVWNSTACAQYALCQQNERTPASVLQWLGAPTDQPRLTQSAFSGLSQGADTLTNDTYSTGYQAAVKAAGGTYDSQADDRTVNGQYLIAAAWTNSCDGSISYSSLADWFEHSSNPGTCPAVTSCDGQYAALNKPCGTQPAEDNGSCKAIRDQCEFWITQGAWQNEYCALGAMCSSAEGATPDVMIRTIYPTYVSNEDIPTAGSIDRLSTDAFHNMTGGADTMSLQNAIDAYYGALTNTWTSLGGPFGAESPSRSGNNGPYPTSSDYITGFWKSVAAWTGNCDTLEIGYDNLADWFQYSSDNSNNSTC</sequence>
<dbReference type="Proteomes" id="UP000053558">
    <property type="component" value="Unassembled WGS sequence"/>
</dbReference>
<evidence type="ECO:0000313" key="2">
    <source>
        <dbReference type="EMBL" id="EIW76586.1"/>
    </source>
</evidence>
<evidence type="ECO:0000313" key="3">
    <source>
        <dbReference type="Proteomes" id="UP000053558"/>
    </source>
</evidence>
<organism evidence="2 3">
    <name type="scientific">Coniophora puteana (strain RWD-64-598)</name>
    <name type="common">Brown rot fungus</name>
    <dbReference type="NCBI Taxonomy" id="741705"/>
    <lineage>
        <taxon>Eukaryota</taxon>
        <taxon>Fungi</taxon>
        <taxon>Dikarya</taxon>
        <taxon>Basidiomycota</taxon>
        <taxon>Agaricomycotina</taxon>
        <taxon>Agaricomycetes</taxon>
        <taxon>Agaricomycetidae</taxon>
        <taxon>Boletales</taxon>
        <taxon>Coniophorineae</taxon>
        <taxon>Coniophoraceae</taxon>
        <taxon>Coniophora</taxon>
    </lineage>
</organism>
<protein>
    <submittedName>
        <fullName evidence="2">Uncharacterized protein</fullName>
    </submittedName>
</protein>
<evidence type="ECO:0000256" key="1">
    <source>
        <dbReference type="SAM" id="SignalP"/>
    </source>
</evidence>
<feature type="chain" id="PRO_5024281136" evidence="1">
    <location>
        <begin position="20"/>
        <end position="347"/>
    </location>
</feature>